<dbReference type="GO" id="GO:0008270">
    <property type="term" value="F:zinc ion binding"/>
    <property type="evidence" value="ECO:0007669"/>
    <property type="project" value="UniProtKB-KW"/>
</dbReference>
<feature type="region of interest" description="Disordered" evidence="2">
    <location>
        <begin position="298"/>
        <end position="343"/>
    </location>
</feature>
<keyword evidence="5" id="KW-1185">Reference proteome</keyword>
<dbReference type="PROSITE" id="PS50157">
    <property type="entry name" value="ZINC_FINGER_C2H2_2"/>
    <property type="match status" value="1"/>
</dbReference>
<name>A0A9P8NT13_9ASCO</name>
<sequence>MTSTLKRTLTDIMEDELYSLPQQGQDDISEYIMLNGSQESFRQGEDENIAHSVQDQVSGFGLPPHQQSVYDNIYNSYANPNLYANVTFPDELYDYAQQDNYRYSNDEHENIDPKAAMNTPHQDVKPSEPEQEVMLIPQDDYIVYDPAHTEQQFLPEILQWEFNHKSFPQSNELNIFKTDDVYLDEEFSDDDEDEEDQNKLDDMEMDLDDLSSESSLDEENDNYVMKSDEFRVSNTPENTDSSIYSLTTPQTINPRLVQQDDIMDNNAAVFDDDDEMDDDEKNYSDASDDLYTPAFEQRRESVLSERRPPVLKSEVQKVPAPSLRKLKSSRRTVTPPTEEAKEAEEEEHVCYIANPKTGKPCNKKFSRPYDLVRHQNTIHAPKRSFYRCMFCEDDLRRRNNMESNNEIVLKLNYRNTPFSVENSNTNVANSHNSKKLKSSMDNGEFLSNKTFSRCDALTRHLRFRHGLNNQQVNDAMDYAKKHVEYYEN</sequence>
<evidence type="ECO:0000313" key="4">
    <source>
        <dbReference type="EMBL" id="KAH3658869.1"/>
    </source>
</evidence>
<evidence type="ECO:0000256" key="1">
    <source>
        <dbReference type="PROSITE-ProRule" id="PRU00042"/>
    </source>
</evidence>
<dbReference type="AlphaFoldDB" id="A0A9P8NT13"/>
<evidence type="ECO:0000259" key="3">
    <source>
        <dbReference type="PROSITE" id="PS50157"/>
    </source>
</evidence>
<dbReference type="InterPro" id="IPR013087">
    <property type="entry name" value="Znf_C2H2_type"/>
</dbReference>
<keyword evidence="1" id="KW-0862">Zinc</keyword>
<evidence type="ECO:0000313" key="5">
    <source>
        <dbReference type="Proteomes" id="UP000788993"/>
    </source>
</evidence>
<reference evidence="4" key="2">
    <citation type="submission" date="2021-01" db="EMBL/GenBank/DDBJ databases">
        <authorList>
            <person name="Schikora-Tamarit M.A."/>
        </authorList>
    </citation>
    <scope>NUCLEOTIDE SEQUENCE</scope>
    <source>
        <strain evidence="4">NCAIM Y.01608</strain>
    </source>
</reference>
<dbReference type="Proteomes" id="UP000788993">
    <property type="component" value="Unassembled WGS sequence"/>
</dbReference>
<protein>
    <recommendedName>
        <fullName evidence="3">C2H2-type domain-containing protein</fullName>
    </recommendedName>
</protein>
<accession>A0A9P8NT13</accession>
<feature type="domain" description="C2H2-type" evidence="3">
    <location>
        <begin position="348"/>
        <end position="384"/>
    </location>
</feature>
<reference evidence="4" key="1">
    <citation type="journal article" date="2021" name="Open Biol.">
        <title>Shared evolutionary footprints suggest mitochondrial oxidative damage underlies multiple complex I losses in fungi.</title>
        <authorList>
            <person name="Schikora-Tamarit M.A."/>
            <person name="Marcet-Houben M."/>
            <person name="Nosek J."/>
            <person name="Gabaldon T."/>
        </authorList>
    </citation>
    <scope>NUCLEOTIDE SEQUENCE</scope>
    <source>
        <strain evidence="4">NCAIM Y.01608</strain>
    </source>
</reference>
<dbReference type="OrthoDB" id="7295497at2759"/>
<organism evidence="4 5">
    <name type="scientific">Ogataea polymorpha</name>
    <dbReference type="NCBI Taxonomy" id="460523"/>
    <lineage>
        <taxon>Eukaryota</taxon>
        <taxon>Fungi</taxon>
        <taxon>Dikarya</taxon>
        <taxon>Ascomycota</taxon>
        <taxon>Saccharomycotina</taxon>
        <taxon>Pichiomycetes</taxon>
        <taxon>Pichiales</taxon>
        <taxon>Pichiaceae</taxon>
        <taxon>Ogataea</taxon>
    </lineage>
</organism>
<evidence type="ECO:0000256" key="2">
    <source>
        <dbReference type="SAM" id="MobiDB-lite"/>
    </source>
</evidence>
<keyword evidence="1" id="KW-0479">Metal-binding</keyword>
<dbReference type="Gene3D" id="3.30.160.60">
    <property type="entry name" value="Classic Zinc Finger"/>
    <property type="match status" value="1"/>
</dbReference>
<comment type="caution">
    <text evidence="4">The sequence shown here is derived from an EMBL/GenBank/DDBJ whole genome shotgun (WGS) entry which is preliminary data.</text>
</comment>
<feature type="compositionally biased region" description="Basic and acidic residues" evidence="2">
    <location>
        <begin position="298"/>
        <end position="308"/>
    </location>
</feature>
<dbReference type="EMBL" id="JAEUBD010001571">
    <property type="protein sequence ID" value="KAH3658869.1"/>
    <property type="molecule type" value="Genomic_DNA"/>
</dbReference>
<proteinExistence type="predicted"/>
<keyword evidence="1" id="KW-0863">Zinc-finger</keyword>
<gene>
    <name evidence="4" type="ORF">OGATHE_006595</name>
</gene>